<reference evidence="2 3" key="1">
    <citation type="journal article" date="2021" name="Nat. Commun.">
        <title>Incipient diploidization of the medicinal plant Perilla within 10,000 years.</title>
        <authorList>
            <person name="Zhang Y."/>
            <person name="Shen Q."/>
            <person name="Leng L."/>
            <person name="Zhang D."/>
            <person name="Chen S."/>
            <person name="Shi Y."/>
            <person name="Ning Z."/>
            <person name="Chen S."/>
        </authorList>
    </citation>
    <scope>NUCLEOTIDE SEQUENCE [LARGE SCALE GENOMIC DNA]</scope>
    <source>
        <strain evidence="3">cv. PC099</strain>
    </source>
</reference>
<keyword evidence="3" id="KW-1185">Reference proteome</keyword>
<dbReference type="Proteomes" id="UP001190926">
    <property type="component" value="Unassembled WGS sequence"/>
</dbReference>
<evidence type="ECO:0000256" key="1">
    <source>
        <dbReference type="SAM" id="SignalP"/>
    </source>
</evidence>
<dbReference type="PANTHER" id="PTHR37184:SF2">
    <property type="entry name" value="CLAVATA3_ESR (CLE)-RELATED PROTEIN 43"/>
    <property type="match status" value="1"/>
</dbReference>
<name>A0AAD4JJZ6_PERFH</name>
<evidence type="ECO:0000313" key="3">
    <source>
        <dbReference type="Proteomes" id="UP001190926"/>
    </source>
</evidence>
<dbReference type="PANTHER" id="PTHR37184">
    <property type="entry name" value="CLAVATA3/ESR (CLE)-RELATED PROTEIN 27"/>
    <property type="match status" value="1"/>
</dbReference>
<evidence type="ECO:0000313" key="2">
    <source>
        <dbReference type="EMBL" id="KAH6834435.1"/>
    </source>
</evidence>
<accession>A0AAD4JJZ6</accession>
<feature type="signal peptide" evidence="1">
    <location>
        <begin position="1"/>
        <end position="30"/>
    </location>
</feature>
<sequence>MSFSGGRRPLYSSSLAMLLIISLLHIWISGQSTAVAAIRIFPQRVAAANDEDGRITEAPAKNQTEIFREYFKSKLSDLNITTNGTYADYKRRIPSCPDPLHN</sequence>
<feature type="chain" id="PRO_5042063796" evidence="1">
    <location>
        <begin position="31"/>
        <end position="102"/>
    </location>
</feature>
<dbReference type="InterPro" id="IPR040274">
    <property type="entry name" value="CLE27/CLE43"/>
</dbReference>
<comment type="caution">
    <text evidence="2">The sequence shown here is derived from an EMBL/GenBank/DDBJ whole genome shotgun (WGS) entry which is preliminary data.</text>
</comment>
<proteinExistence type="predicted"/>
<organism evidence="2 3">
    <name type="scientific">Perilla frutescens var. hirtella</name>
    <name type="common">Perilla citriodora</name>
    <name type="synonym">Perilla setoyensis</name>
    <dbReference type="NCBI Taxonomy" id="608512"/>
    <lineage>
        <taxon>Eukaryota</taxon>
        <taxon>Viridiplantae</taxon>
        <taxon>Streptophyta</taxon>
        <taxon>Embryophyta</taxon>
        <taxon>Tracheophyta</taxon>
        <taxon>Spermatophyta</taxon>
        <taxon>Magnoliopsida</taxon>
        <taxon>eudicotyledons</taxon>
        <taxon>Gunneridae</taxon>
        <taxon>Pentapetalae</taxon>
        <taxon>asterids</taxon>
        <taxon>lamiids</taxon>
        <taxon>Lamiales</taxon>
        <taxon>Lamiaceae</taxon>
        <taxon>Nepetoideae</taxon>
        <taxon>Elsholtzieae</taxon>
        <taxon>Perilla</taxon>
    </lineage>
</organism>
<protein>
    <submittedName>
        <fullName evidence="2">Uncharacterized protein</fullName>
    </submittedName>
</protein>
<dbReference type="EMBL" id="SDAM02000050">
    <property type="protein sequence ID" value="KAH6834435.1"/>
    <property type="molecule type" value="Genomic_DNA"/>
</dbReference>
<keyword evidence="1" id="KW-0732">Signal</keyword>
<dbReference type="AlphaFoldDB" id="A0AAD4JJZ6"/>
<gene>
    <name evidence="2" type="ORF">C2S53_004170</name>
</gene>